<dbReference type="InterPro" id="IPR001647">
    <property type="entry name" value="HTH_TetR"/>
</dbReference>
<dbReference type="InterPro" id="IPR050109">
    <property type="entry name" value="HTH-type_TetR-like_transc_reg"/>
</dbReference>
<feature type="DNA-binding region" description="H-T-H motif" evidence="5">
    <location>
        <begin position="42"/>
        <end position="61"/>
    </location>
</feature>
<evidence type="ECO:0000313" key="7">
    <source>
        <dbReference type="EMBL" id="GGG79808.1"/>
    </source>
</evidence>
<dbReference type="Gene3D" id="1.10.10.60">
    <property type="entry name" value="Homeodomain-like"/>
    <property type="match status" value="1"/>
</dbReference>
<sequence length="206" mass="23053">MTEQPPKRKPGRPKADGKNQTMIQIMRTAAFLFMEHGFEKVSLEGVAQACGVTKASVYYYFNNKAQLFTESVLLVLSVALEQTRRIMEGPGSLQERLLKVAEGHMANAHVDFETMMREASAGLSEEQITRIRNAENALNQLLEDVFRQAIADGEIAPANPLLLAHAYIAVMTVRNRKEIVNDKESLQQAAKDIIQLFWNGLAPRKP</sequence>
<keyword evidence="8" id="KW-1185">Reference proteome</keyword>
<dbReference type="RefSeq" id="WP_188891081.1">
    <property type="nucleotide sequence ID" value="NZ_BMHY01000009.1"/>
</dbReference>
<name>A0A917HHF2_9BACL</name>
<evidence type="ECO:0000313" key="8">
    <source>
        <dbReference type="Proteomes" id="UP000600247"/>
    </source>
</evidence>
<reference evidence="7 8" key="1">
    <citation type="journal article" date="2014" name="Int. J. Syst. Evol. Microbiol.">
        <title>Complete genome sequence of Corynebacterium casei LMG S-19264T (=DSM 44701T), isolated from a smear-ripened cheese.</title>
        <authorList>
            <consortium name="US DOE Joint Genome Institute (JGI-PGF)"/>
            <person name="Walter F."/>
            <person name="Albersmeier A."/>
            <person name="Kalinowski J."/>
            <person name="Ruckert C."/>
        </authorList>
    </citation>
    <scope>NUCLEOTIDE SEQUENCE [LARGE SCALE GENOMIC DNA]</scope>
    <source>
        <strain evidence="7 8">CGMCC 1.15286</strain>
    </source>
</reference>
<comment type="caution">
    <text evidence="7">The sequence shown here is derived from an EMBL/GenBank/DDBJ whole genome shotgun (WGS) entry which is preliminary data.</text>
</comment>
<dbReference type="GO" id="GO:0003700">
    <property type="term" value="F:DNA-binding transcription factor activity"/>
    <property type="evidence" value="ECO:0007669"/>
    <property type="project" value="TreeGrafter"/>
</dbReference>
<dbReference type="PROSITE" id="PS50977">
    <property type="entry name" value="HTH_TETR_2"/>
    <property type="match status" value="1"/>
</dbReference>
<dbReference type="AlphaFoldDB" id="A0A917HHF2"/>
<keyword evidence="4" id="KW-0804">Transcription</keyword>
<proteinExistence type="predicted"/>
<evidence type="ECO:0000256" key="4">
    <source>
        <dbReference type="ARBA" id="ARBA00023163"/>
    </source>
</evidence>
<dbReference type="PRINTS" id="PR00455">
    <property type="entry name" value="HTHTETR"/>
</dbReference>
<evidence type="ECO:0000256" key="1">
    <source>
        <dbReference type="ARBA" id="ARBA00022491"/>
    </source>
</evidence>
<dbReference type="InterPro" id="IPR009057">
    <property type="entry name" value="Homeodomain-like_sf"/>
</dbReference>
<evidence type="ECO:0000256" key="5">
    <source>
        <dbReference type="PROSITE-ProRule" id="PRU00335"/>
    </source>
</evidence>
<feature type="domain" description="HTH tetR-type" evidence="6">
    <location>
        <begin position="19"/>
        <end position="79"/>
    </location>
</feature>
<keyword evidence="2" id="KW-0805">Transcription regulation</keyword>
<dbReference type="Gene3D" id="1.10.357.10">
    <property type="entry name" value="Tetracycline Repressor, domain 2"/>
    <property type="match status" value="1"/>
</dbReference>
<dbReference type="SUPFAM" id="SSF48498">
    <property type="entry name" value="Tetracyclin repressor-like, C-terminal domain"/>
    <property type="match status" value="1"/>
</dbReference>
<dbReference type="PANTHER" id="PTHR30055">
    <property type="entry name" value="HTH-TYPE TRANSCRIPTIONAL REGULATOR RUTR"/>
    <property type="match status" value="1"/>
</dbReference>
<protein>
    <submittedName>
        <fullName evidence="7">TetR family transcriptional regulator</fullName>
    </submittedName>
</protein>
<keyword evidence="1" id="KW-0678">Repressor</keyword>
<dbReference type="Pfam" id="PF00440">
    <property type="entry name" value="TetR_N"/>
    <property type="match status" value="1"/>
</dbReference>
<organism evidence="7 8">
    <name type="scientific">Paenibacillus radicis</name>
    <name type="common">ex Gao et al. 2016</name>
    <dbReference type="NCBI Taxonomy" id="1737354"/>
    <lineage>
        <taxon>Bacteria</taxon>
        <taxon>Bacillati</taxon>
        <taxon>Bacillota</taxon>
        <taxon>Bacilli</taxon>
        <taxon>Bacillales</taxon>
        <taxon>Paenibacillaceae</taxon>
        <taxon>Paenibacillus</taxon>
    </lineage>
</organism>
<evidence type="ECO:0000256" key="3">
    <source>
        <dbReference type="ARBA" id="ARBA00023125"/>
    </source>
</evidence>
<dbReference type="PANTHER" id="PTHR30055:SF175">
    <property type="entry name" value="HTH-TYPE TRANSCRIPTIONAL REPRESSOR KSTR2"/>
    <property type="match status" value="1"/>
</dbReference>
<gene>
    <name evidence="7" type="ORF">GCM10010918_41130</name>
</gene>
<evidence type="ECO:0000259" key="6">
    <source>
        <dbReference type="PROSITE" id="PS50977"/>
    </source>
</evidence>
<dbReference type="GO" id="GO:0000976">
    <property type="term" value="F:transcription cis-regulatory region binding"/>
    <property type="evidence" value="ECO:0007669"/>
    <property type="project" value="TreeGrafter"/>
</dbReference>
<dbReference type="EMBL" id="BMHY01000009">
    <property type="protein sequence ID" value="GGG79808.1"/>
    <property type="molecule type" value="Genomic_DNA"/>
</dbReference>
<evidence type="ECO:0000256" key="2">
    <source>
        <dbReference type="ARBA" id="ARBA00023015"/>
    </source>
</evidence>
<dbReference type="Proteomes" id="UP000600247">
    <property type="component" value="Unassembled WGS sequence"/>
</dbReference>
<dbReference type="InterPro" id="IPR036271">
    <property type="entry name" value="Tet_transcr_reg_TetR-rel_C_sf"/>
</dbReference>
<dbReference type="InterPro" id="IPR023772">
    <property type="entry name" value="DNA-bd_HTH_TetR-type_CS"/>
</dbReference>
<dbReference type="PROSITE" id="PS01081">
    <property type="entry name" value="HTH_TETR_1"/>
    <property type="match status" value="1"/>
</dbReference>
<dbReference type="SUPFAM" id="SSF46689">
    <property type="entry name" value="Homeodomain-like"/>
    <property type="match status" value="1"/>
</dbReference>
<accession>A0A917HHF2</accession>
<keyword evidence="3 5" id="KW-0238">DNA-binding</keyword>